<keyword evidence="2" id="KW-1185">Reference proteome</keyword>
<reference evidence="1 2" key="1">
    <citation type="submission" date="2020-04" db="EMBL/GenBank/DDBJ databases">
        <title>MicrobeNet Type strains.</title>
        <authorList>
            <person name="Nicholson A.C."/>
        </authorList>
    </citation>
    <scope>NUCLEOTIDE SEQUENCE [LARGE SCALE GENOMIC DNA]</scope>
    <source>
        <strain evidence="1 2">JCM 3332</strain>
    </source>
</reference>
<evidence type="ECO:0000313" key="2">
    <source>
        <dbReference type="Proteomes" id="UP000570678"/>
    </source>
</evidence>
<comment type="caution">
    <text evidence="1">The sequence shown here is derived from an EMBL/GenBank/DDBJ whole genome shotgun (WGS) entry which is preliminary data.</text>
</comment>
<evidence type="ECO:0000313" key="1">
    <source>
        <dbReference type="EMBL" id="NKY61003.1"/>
    </source>
</evidence>
<protein>
    <submittedName>
        <fullName evidence="1">Uncharacterized protein</fullName>
    </submittedName>
</protein>
<dbReference type="Proteomes" id="UP000570678">
    <property type="component" value="Unassembled WGS sequence"/>
</dbReference>
<proteinExistence type="predicted"/>
<accession>A0A846YQH5</accession>
<dbReference type="AlphaFoldDB" id="A0A846YQH5"/>
<organism evidence="1 2">
    <name type="scientific">Nocardia flavorosea</name>
    <dbReference type="NCBI Taxonomy" id="53429"/>
    <lineage>
        <taxon>Bacteria</taxon>
        <taxon>Bacillati</taxon>
        <taxon>Actinomycetota</taxon>
        <taxon>Actinomycetes</taxon>
        <taxon>Mycobacteriales</taxon>
        <taxon>Nocardiaceae</taxon>
        <taxon>Nocardia</taxon>
    </lineage>
</organism>
<dbReference type="EMBL" id="JAAXOT010000035">
    <property type="protein sequence ID" value="NKY61003.1"/>
    <property type="molecule type" value="Genomic_DNA"/>
</dbReference>
<sequence length="91" mass="10142">MPEIDPYEPFDPIGTPPEVYAAVSAEVSRVLELAPDEVFAELRPLLSRSLDESDAEEVRRLRRIALLAESLSKWWSEGGQFLVEDDGAAAR</sequence>
<name>A0A846YQH5_9NOCA</name>
<gene>
    <name evidence="1" type="ORF">HGA15_33690</name>
</gene>
<dbReference type="RefSeq" id="WP_062980332.1">
    <property type="nucleotide sequence ID" value="NZ_JAAXOT010000035.1"/>
</dbReference>